<dbReference type="InterPro" id="IPR029070">
    <property type="entry name" value="Chitinase_insertion_sf"/>
</dbReference>
<keyword evidence="4" id="KW-0119">Carbohydrate metabolism</keyword>
<dbReference type="Gene3D" id="3.20.20.80">
    <property type="entry name" value="Glycosidases"/>
    <property type="match status" value="2"/>
</dbReference>
<dbReference type="GO" id="GO:0006032">
    <property type="term" value="P:chitin catabolic process"/>
    <property type="evidence" value="ECO:0007669"/>
    <property type="project" value="UniProtKB-KW"/>
</dbReference>
<dbReference type="PROSITE" id="PS51257">
    <property type="entry name" value="PROKAR_LIPOPROTEIN"/>
    <property type="match status" value="1"/>
</dbReference>
<sequence length="380" mass="42831">MNKTVYTVAFLMLSLLTLYSCKDQERKGASESKSKTSDTVDAGFKTIAYWTGRPQPIKDSNLEKLDQIIYSFLHLEGAELKGREKDSLQLMYLSSLKEKYPKLEILVSLGGWGGCKTCSEVFASENGRAAFSASVKKILETYKVDGIDLDWEYPGIAGFPDHQFLPEDTHNFTLLVEELRKTLGDSAVISFAAGGFDEYLEKSIEWKEVMAVVDHVNLMSYDLVNGNTPHTGHLTSLYATEEQQVSTDHAVKFLDSVGVAPEQIIIGAAFYARIWENVPDTDHGLYQQGDFKMGVSYKKIDSFVNSKKGFKTYWDTVAQATYNYSPDEQLFMTYDDPKSLRQKVQYVKDNNLGGIMFWELSGDTENDTLLNTIELVKKND</sequence>
<evidence type="ECO:0000256" key="1">
    <source>
        <dbReference type="ARBA" id="ARBA00000822"/>
    </source>
</evidence>
<accession>A0A1L7I3I2</accession>
<dbReference type="EC" id="3.2.1.14" evidence="2"/>
<evidence type="ECO:0000256" key="2">
    <source>
        <dbReference type="ARBA" id="ARBA00012729"/>
    </source>
</evidence>
<proteinExistence type="inferred from homology"/>
<protein>
    <recommendedName>
        <fullName evidence="2">chitinase</fullName>
        <ecNumber evidence="2">3.2.1.14</ecNumber>
    </recommendedName>
</protein>
<gene>
    <name evidence="9" type="ORF">GRFL_1407</name>
</gene>
<dbReference type="Pfam" id="PF00704">
    <property type="entry name" value="Glyco_hydro_18"/>
    <property type="match status" value="1"/>
</dbReference>
<dbReference type="PROSITE" id="PS51910">
    <property type="entry name" value="GH18_2"/>
    <property type="match status" value="1"/>
</dbReference>
<name>A0A1L7I3I2_9FLAO</name>
<keyword evidence="4" id="KW-0624">Polysaccharide degradation</keyword>
<keyword evidence="10" id="KW-1185">Reference proteome</keyword>
<dbReference type="SUPFAM" id="SSF54556">
    <property type="entry name" value="Chitinase insertion domain"/>
    <property type="match status" value="1"/>
</dbReference>
<evidence type="ECO:0000256" key="6">
    <source>
        <dbReference type="RuleBase" id="RU000489"/>
    </source>
</evidence>
<keyword evidence="3 6" id="KW-0378">Hydrolase</keyword>
<dbReference type="PANTHER" id="PTHR11177">
    <property type="entry name" value="CHITINASE"/>
    <property type="match status" value="1"/>
</dbReference>
<dbReference type="KEGG" id="gfl:GRFL_1407"/>
<evidence type="ECO:0000256" key="7">
    <source>
        <dbReference type="RuleBase" id="RU004453"/>
    </source>
</evidence>
<dbReference type="GO" id="GO:0008843">
    <property type="term" value="F:endochitinase activity"/>
    <property type="evidence" value="ECO:0007669"/>
    <property type="project" value="UniProtKB-EC"/>
</dbReference>
<dbReference type="PANTHER" id="PTHR11177:SF317">
    <property type="entry name" value="CHITINASE 12-RELATED"/>
    <property type="match status" value="1"/>
</dbReference>
<reference evidence="9 10" key="1">
    <citation type="submission" date="2016-07" db="EMBL/GenBank/DDBJ databases">
        <title>Multi-omics approach to identify versatile polysaccharide utilization systems of a marine flavobacterium Gramella flava.</title>
        <authorList>
            <person name="Tang K."/>
        </authorList>
    </citation>
    <scope>NUCLEOTIDE SEQUENCE [LARGE SCALE GENOMIC DNA]</scope>
    <source>
        <strain evidence="9 10">JLT2011</strain>
    </source>
</reference>
<dbReference type="SUPFAM" id="SSF51445">
    <property type="entry name" value="(Trans)glycosidases"/>
    <property type="match status" value="1"/>
</dbReference>
<dbReference type="EMBL" id="CP016359">
    <property type="protein sequence ID" value="APU68131.1"/>
    <property type="molecule type" value="Genomic_DNA"/>
</dbReference>
<dbReference type="AlphaFoldDB" id="A0A1L7I3I2"/>
<evidence type="ECO:0000313" key="10">
    <source>
        <dbReference type="Proteomes" id="UP000186230"/>
    </source>
</evidence>
<evidence type="ECO:0000256" key="4">
    <source>
        <dbReference type="ARBA" id="ARBA00023024"/>
    </source>
</evidence>
<dbReference type="InterPro" id="IPR011583">
    <property type="entry name" value="Chitinase_II/V-like_cat"/>
</dbReference>
<dbReference type="InterPro" id="IPR017853">
    <property type="entry name" value="GH"/>
</dbReference>
<dbReference type="SMART" id="SM00636">
    <property type="entry name" value="Glyco_18"/>
    <property type="match status" value="1"/>
</dbReference>
<dbReference type="InterPro" id="IPR050314">
    <property type="entry name" value="Glycosyl_Hydrlase_18"/>
</dbReference>
<evidence type="ECO:0000259" key="8">
    <source>
        <dbReference type="PROSITE" id="PS51910"/>
    </source>
</evidence>
<evidence type="ECO:0000256" key="3">
    <source>
        <dbReference type="ARBA" id="ARBA00022801"/>
    </source>
</evidence>
<dbReference type="Gene3D" id="3.10.50.10">
    <property type="match status" value="1"/>
</dbReference>
<feature type="domain" description="GH18" evidence="8">
    <location>
        <begin position="44"/>
        <end position="380"/>
    </location>
</feature>
<evidence type="ECO:0000313" key="9">
    <source>
        <dbReference type="EMBL" id="APU68131.1"/>
    </source>
</evidence>
<keyword evidence="4" id="KW-0146">Chitin degradation</keyword>
<dbReference type="STRING" id="1229726.GRFL_1407"/>
<comment type="catalytic activity">
    <reaction evidence="1">
        <text>Random endo-hydrolysis of N-acetyl-beta-D-glucosaminide (1-&gt;4)-beta-linkages in chitin and chitodextrins.</text>
        <dbReference type="EC" id="3.2.1.14"/>
    </reaction>
</comment>
<dbReference type="Proteomes" id="UP000186230">
    <property type="component" value="Chromosome"/>
</dbReference>
<dbReference type="InterPro" id="IPR001223">
    <property type="entry name" value="Glyco_hydro18_cat"/>
</dbReference>
<comment type="similarity">
    <text evidence="7">Belongs to the glycosyl hydrolase 18 family.</text>
</comment>
<dbReference type="PROSITE" id="PS01095">
    <property type="entry name" value="GH18_1"/>
    <property type="match status" value="1"/>
</dbReference>
<dbReference type="GO" id="GO:0008061">
    <property type="term" value="F:chitin binding"/>
    <property type="evidence" value="ECO:0007669"/>
    <property type="project" value="InterPro"/>
</dbReference>
<organism evidence="9 10">
    <name type="scientific">Christiangramia flava JLT2011</name>
    <dbReference type="NCBI Taxonomy" id="1229726"/>
    <lineage>
        <taxon>Bacteria</taxon>
        <taxon>Pseudomonadati</taxon>
        <taxon>Bacteroidota</taxon>
        <taxon>Flavobacteriia</taxon>
        <taxon>Flavobacteriales</taxon>
        <taxon>Flavobacteriaceae</taxon>
        <taxon>Christiangramia</taxon>
    </lineage>
</organism>
<dbReference type="InterPro" id="IPR001579">
    <property type="entry name" value="Glyco_hydro_18_chit_AS"/>
</dbReference>
<dbReference type="GO" id="GO:0005975">
    <property type="term" value="P:carbohydrate metabolic process"/>
    <property type="evidence" value="ECO:0007669"/>
    <property type="project" value="InterPro"/>
</dbReference>
<dbReference type="RefSeq" id="WP_206601043.1">
    <property type="nucleotide sequence ID" value="NZ_AMRU01000001.1"/>
</dbReference>
<evidence type="ECO:0000256" key="5">
    <source>
        <dbReference type="ARBA" id="ARBA00023295"/>
    </source>
</evidence>
<dbReference type="CDD" id="cd06548">
    <property type="entry name" value="GH18_chitinase"/>
    <property type="match status" value="1"/>
</dbReference>
<keyword evidence="5 6" id="KW-0326">Glycosidase</keyword>